<comment type="caution">
    <text evidence="1">The sequence shown here is derived from an EMBL/GenBank/DDBJ whole genome shotgun (WGS) entry which is preliminary data.</text>
</comment>
<sequence length="87" mass="9592">MRERLVEEHAGYSACYCKNFAVLAIRLKRTAAALLISVRAPWGPQWRIAEISRASIVGARLVACCRNLTGKEKPVEPACDDGDHHSS</sequence>
<reference evidence="1" key="2">
    <citation type="submission" date="2021-02" db="EMBL/GenBank/DDBJ databases">
        <authorList>
            <person name="Kimball J.A."/>
            <person name="Haas M.W."/>
            <person name="Macchietto M."/>
            <person name="Kono T."/>
            <person name="Duquette J."/>
            <person name="Shao M."/>
        </authorList>
    </citation>
    <scope>NUCLEOTIDE SEQUENCE</scope>
    <source>
        <tissue evidence="1">Fresh leaf tissue</tissue>
    </source>
</reference>
<gene>
    <name evidence="1" type="ORF">GUJ93_ZPchr0010g10444</name>
</gene>
<keyword evidence="2" id="KW-1185">Reference proteome</keyword>
<organism evidence="1 2">
    <name type="scientific">Zizania palustris</name>
    <name type="common">Northern wild rice</name>
    <dbReference type="NCBI Taxonomy" id="103762"/>
    <lineage>
        <taxon>Eukaryota</taxon>
        <taxon>Viridiplantae</taxon>
        <taxon>Streptophyta</taxon>
        <taxon>Embryophyta</taxon>
        <taxon>Tracheophyta</taxon>
        <taxon>Spermatophyta</taxon>
        <taxon>Magnoliopsida</taxon>
        <taxon>Liliopsida</taxon>
        <taxon>Poales</taxon>
        <taxon>Poaceae</taxon>
        <taxon>BOP clade</taxon>
        <taxon>Oryzoideae</taxon>
        <taxon>Oryzeae</taxon>
        <taxon>Zizaniinae</taxon>
        <taxon>Zizania</taxon>
    </lineage>
</organism>
<reference evidence="1" key="1">
    <citation type="journal article" date="2021" name="bioRxiv">
        <title>Whole Genome Assembly and Annotation of Northern Wild Rice, Zizania palustris L., Supports a Whole Genome Duplication in the Zizania Genus.</title>
        <authorList>
            <person name="Haas M."/>
            <person name="Kono T."/>
            <person name="Macchietto M."/>
            <person name="Millas R."/>
            <person name="McGilp L."/>
            <person name="Shao M."/>
            <person name="Duquette J."/>
            <person name="Hirsch C.N."/>
            <person name="Kimball J."/>
        </authorList>
    </citation>
    <scope>NUCLEOTIDE SEQUENCE</scope>
    <source>
        <tissue evidence="1">Fresh leaf tissue</tissue>
    </source>
</reference>
<dbReference type="AlphaFoldDB" id="A0A8J5VT40"/>
<name>A0A8J5VT40_ZIZPA</name>
<proteinExistence type="predicted"/>
<evidence type="ECO:0000313" key="2">
    <source>
        <dbReference type="Proteomes" id="UP000729402"/>
    </source>
</evidence>
<evidence type="ECO:0000313" key="1">
    <source>
        <dbReference type="EMBL" id="KAG8083777.1"/>
    </source>
</evidence>
<protein>
    <submittedName>
        <fullName evidence="1">Uncharacterized protein</fullName>
    </submittedName>
</protein>
<dbReference type="Proteomes" id="UP000729402">
    <property type="component" value="Unassembled WGS sequence"/>
</dbReference>
<dbReference type="EMBL" id="JAAALK010000082">
    <property type="protein sequence ID" value="KAG8083777.1"/>
    <property type="molecule type" value="Genomic_DNA"/>
</dbReference>
<accession>A0A8J5VT40</accession>